<evidence type="ECO:0000256" key="2">
    <source>
        <dbReference type="ARBA" id="ARBA00022801"/>
    </source>
</evidence>
<dbReference type="PRINTS" id="PR00131">
    <property type="entry name" value="GLHYDRLASE1"/>
</dbReference>
<protein>
    <submittedName>
        <fullName evidence="6">6-phospho-beta-galactosidase</fullName>
        <ecNumber evidence="6">3.2.1.85</ecNumber>
    </submittedName>
</protein>
<dbReference type="InterPro" id="IPR001360">
    <property type="entry name" value="Glyco_hydro_1"/>
</dbReference>
<dbReference type="GO" id="GO:0008422">
    <property type="term" value="F:beta-glucosidase activity"/>
    <property type="evidence" value="ECO:0007669"/>
    <property type="project" value="TreeGrafter"/>
</dbReference>
<dbReference type="PANTHER" id="PTHR10353">
    <property type="entry name" value="GLYCOSYL HYDROLASE"/>
    <property type="match status" value="1"/>
</dbReference>
<gene>
    <name evidence="6" type="primary">lacG</name>
    <name evidence="6" type="ORF">MAMT_01976</name>
</gene>
<organism evidence="6 7">
    <name type="scientific">Methylacidimicrobium tartarophylax</name>
    <dbReference type="NCBI Taxonomy" id="1041768"/>
    <lineage>
        <taxon>Bacteria</taxon>
        <taxon>Pseudomonadati</taxon>
        <taxon>Verrucomicrobiota</taxon>
        <taxon>Methylacidimicrobium</taxon>
    </lineage>
</organism>
<feature type="region of interest" description="Disordered" evidence="5">
    <location>
        <begin position="1"/>
        <end position="37"/>
    </location>
</feature>
<keyword evidence="3 6" id="KW-0326">Glycosidase</keyword>
<keyword evidence="2 6" id="KW-0378">Hydrolase</keyword>
<comment type="similarity">
    <text evidence="1 4">Belongs to the glycosyl hydrolase 1 family.</text>
</comment>
<dbReference type="EC" id="3.2.1.85" evidence="6"/>
<proteinExistence type="inferred from homology"/>
<evidence type="ECO:0000256" key="4">
    <source>
        <dbReference type="RuleBase" id="RU003690"/>
    </source>
</evidence>
<evidence type="ECO:0000313" key="7">
    <source>
        <dbReference type="Proteomes" id="UP000334923"/>
    </source>
</evidence>
<name>A0A5E6ME94_9BACT</name>
<dbReference type="Gene3D" id="3.20.20.80">
    <property type="entry name" value="Glycosidases"/>
    <property type="match status" value="1"/>
</dbReference>
<evidence type="ECO:0000256" key="5">
    <source>
        <dbReference type="SAM" id="MobiDB-lite"/>
    </source>
</evidence>
<evidence type="ECO:0000256" key="1">
    <source>
        <dbReference type="ARBA" id="ARBA00010838"/>
    </source>
</evidence>
<evidence type="ECO:0000313" key="6">
    <source>
        <dbReference type="EMBL" id="VVM07883.1"/>
    </source>
</evidence>
<accession>A0A5E6ME94</accession>
<evidence type="ECO:0000256" key="3">
    <source>
        <dbReference type="ARBA" id="ARBA00023295"/>
    </source>
</evidence>
<dbReference type="AlphaFoldDB" id="A0A5E6ME94"/>
<dbReference type="InterPro" id="IPR033132">
    <property type="entry name" value="GH_1_N_CS"/>
</dbReference>
<dbReference type="PROSITE" id="PS00653">
    <property type="entry name" value="GLYCOSYL_HYDROL_F1_2"/>
    <property type="match status" value="1"/>
</dbReference>
<dbReference type="Pfam" id="PF00232">
    <property type="entry name" value="Glyco_hydro_1"/>
    <property type="match status" value="2"/>
</dbReference>
<dbReference type="InterPro" id="IPR017853">
    <property type="entry name" value="GH"/>
</dbReference>
<dbReference type="GO" id="GO:0005829">
    <property type="term" value="C:cytosol"/>
    <property type="evidence" value="ECO:0007669"/>
    <property type="project" value="TreeGrafter"/>
</dbReference>
<keyword evidence="7" id="KW-1185">Reference proteome</keyword>
<sequence length="549" mass="62783">MDQSQTKAADRAGSQGGQALAKSLGLPGIPPQPALPPAEARLPHFLWGVATSGYQHEGGINGAGEPLNNWAWAERERLVEPSGRASNFWELAEADLERAARLGLNAFRLELSWSRIQPIRTLPDAESGAPPPPFDSTAVERYAAILAHCRLLGLEPIVTLHHFTHPAWLGLDAWLHTETIDHFVTYVRYTVQSLLELLSQKHRVQPPRVYLTTNEPNMLAACHYLYGYFPTGPRRGVPSAAKALMHLLEGHVRAYQVIHEAYETTRVRPLVGFNNYANNLYWLDQAWLDLLYCPFRGIPKQKIFSHLWENARRCDRDFQRARFPTVSFLPKVLGSAIKTVQHFLAYASSLGDTWDRLVEVIYSSPTPPLDYVAFDYYDPFVEHAFRWPHWRDELPRRNKAFHEWLVEGFTSKWWDWHMLPEGLAFIIGQLRRFGLPLLIAENGIAYRGNSSGSLEDREDAVRRTDYIRTHVRMVTQLWEEGAPLFGYLYWSLVDNYEWGSYAPRFGLYSMGKPDSWEREESGLEGENPAQTYAEEVARARARMTKAKPA</sequence>
<dbReference type="PANTHER" id="PTHR10353:SF36">
    <property type="entry name" value="LP05116P"/>
    <property type="match status" value="1"/>
</dbReference>
<dbReference type="GO" id="GO:0016052">
    <property type="term" value="P:carbohydrate catabolic process"/>
    <property type="evidence" value="ECO:0007669"/>
    <property type="project" value="TreeGrafter"/>
</dbReference>
<dbReference type="EMBL" id="CABFVA020000114">
    <property type="protein sequence ID" value="VVM07883.1"/>
    <property type="molecule type" value="Genomic_DNA"/>
</dbReference>
<dbReference type="GO" id="GO:0033920">
    <property type="term" value="F:6-phospho-beta-galactosidase activity"/>
    <property type="evidence" value="ECO:0007669"/>
    <property type="project" value="UniProtKB-EC"/>
</dbReference>
<dbReference type="Proteomes" id="UP000334923">
    <property type="component" value="Unassembled WGS sequence"/>
</dbReference>
<dbReference type="SUPFAM" id="SSF51445">
    <property type="entry name" value="(Trans)glycosidases"/>
    <property type="match status" value="1"/>
</dbReference>
<dbReference type="RefSeq" id="WP_246186633.1">
    <property type="nucleotide sequence ID" value="NZ_CABFVA020000114.1"/>
</dbReference>
<reference evidence="6 7" key="1">
    <citation type="submission" date="2019-09" db="EMBL/GenBank/DDBJ databases">
        <authorList>
            <person name="Cremers G."/>
        </authorList>
    </citation>
    <scope>NUCLEOTIDE SEQUENCE [LARGE SCALE GENOMIC DNA]</scope>
    <source>
        <strain evidence="6">4A</strain>
    </source>
</reference>